<evidence type="ECO:0000256" key="1">
    <source>
        <dbReference type="SAM" id="MobiDB-lite"/>
    </source>
</evidence>
<dbReference type="PANTHER" id="PTHR22617">
    <property type="entry name" value="CHEMOTAXIS SENSOR HISTIDINE KINASE-RELATED"/>
    <property type="match status" value="1"/>
</dbReference>
<dbReference type="HOGENOM" id="CLU_1370545_0_0_7"/>
<feature type="domain" description="CheW-like" evidence="2">
    <location>
        <begin position="53"/>
        <end position="194"/>
    </location>
</feature>
<dbReference type="SUPFAM" id="SSF50341">
    <property type="entry name" value="CheW-like"/>
    <property type="match status" value="1"/>
</dbReference>
<dbReference type="PANTHER" id="PTHR22617:SF23">
    <property type="entry name" value="CHEMOTAXIS PROTEIN CHEW"/>
    <property type="match status" value="1"/>
</dbReference>
<dbReference type="GO" id="GO:0007165">
    <property type="term" value="P:signal transduction"/>
    <property type="evidence" value="ECO:0007669"/>
    <property type="project" value="InterPro"/>
</dbReference>
<dbReference type="RefSeq" id="WP_012831840.1">
    <property type="nucleotide sequence ID" value="NC_013440.1"/>
</dbReference>
<organism evidence="3 4">
    <name type="scientific">Haliangium ochraceum (strain DSM 14365 / JCM 11303 / SMP-2)</name>
    <dbReference type="NCBI Taxonomy" id="502025"/>
    <lineage>
        <taxon>Bacteria</taxon>
        <taxon>Pseudomonadati</taxon>
        <taxon>Myxococcota</taxon>
        <taxon>Polyangia</taxon>
        <taxon>Haliangiales</taxon>
        <taxon>Kofleriaceae</taxon>
        <taxon>Haliangium</taxon>
    </lineage>
</organism>
<accession>D0LUC5</accession>
<evidence type="ECO:0000313" key="3">
    <source>
        <dbReference type="EMBL" id="ACY19248.1"/>
    </source>
</evidence>
<dbReference type="GO" id="GO:0006935">
    <property type="term" value="P:chemotaxis"/>
    <property type="evidence" value="ECO:0007669"/>
    <property type="project" value="InterPro"/>
</dbReference>
<feature type="compositionally biased region" description="Basic and acidic residues" evidence="1">
    <location>
        <begin position="18"/>
        <end position="42"/>
    </location>
</feature>
<dbReference type="InterPro" id="IPR002545">
    <property type="entry name" value="CheW-lke_dom"/>
</dbReference>
<keyword evidence="4" id="KW-1185">Reference proteome</keyword>
<dbReference type="PROSITE" id="PS50851">
    <property type="entry name" value="CHEW"/>
    <property type="match status" value="1"/>
</dbReference>
<dbReference type="eggNOG" id="COG0835">
    <property type="taxonomic scope" value="Bacteria"/>
</dbReference>
<dbReference type="OrthoDB" id="9790406at2"/>
<dbReference type="Gene3D" id="2.30.30.40">
    <property type="entry name" value="SH3 Domains"/>
    <property type="match status" value="1"/>
</dbReference>
<dbReference type="AlphaFoldDB" id="D0LUC5"/>
<evidence type="ECO:0000313" key="4">
    <source>
        <dbReference type="Proteomes" id="UP000001880"/>
    </source>
</evidence>
<evidence type="ECO:0000259" key="2">
    <source>
        <dbReference type="PROSITE" id="PS50851"/>
    </source>
</evidence>
<dbReference type="STRING" id="502025.Hoch_6784"/>
<dbReference type="Pfam" id="PF01584">
    <property type="entry name" value="CheW"/>
    <property type="match status" value="1"/>
</dbReference>
<dbReference type="Gene3D" id="2.40.50.180">
    <property type="entry name" value="CheA-289, Domain 4"/>
    <property type="match status" value="1"/>
</dbReference>
<name>D0LUC5_HALO1</name>
<dbReference type="KEGG" id="hoh:Hoch_6784"/>
<sequence length="199" mass="21171">MSDERRTANDELAAFIAERARAESEHARSESEHARSESEHGGDASPDGPAQHTRPYLLLRVGAHWFGLHAEAVREVVGLEAITRVPGQPAHIRGVALVHSRLVPVVSLELLLRSHAGTTLAEPDAAAARRRLIVVAEEERELALGADDARGVLYLAEARRGEGIAPGLLLGEITWDEQLVGVLDASTLLSAALPAGSAS</sequence>
<proteinExistence type="predicted"/>
<dbReference type="Proteomes" id="UP000001880">
    <property type="component" value="Chromosome"/>
</dbReference>
<dbReference type="InterPro" id="IPR036061">
    <property type="entry name" value="CheW-like_dom_sf"/>
</dbReference>
<dbReference type="GO" id="GO:0005829">
    <property type="term" value="C:cytosol"/>
    <property type="evidence" value="ECO:0007669"/>
    <property type="project" value="TreeGrafter"/>
</dbReference>
<feature type="region of interest" description="Disordered" evidence="1">
    <location>
        <begin position="1"/>
        <end position="51"/>
    </location>
</feature>
<protein>
    <submittedName>
        <fullName evidence="3">CheW protein</fullName>
    </submittedName>
</protein>
<gene>
    <name evidence="3" type="ordered locus">Hoch_6784</name>
</gene>
<dbReference type="EMBL" id="CP001804">
    <property type="protein sequence ID" value="ACY19248.1"/>
    <property type="molecule type" value="Genomic_DNA"/>
</dbReference>
<reference evidence="3 4" key="1">
    <citation type="journal article" date="2010" name="Stand. Genomic Sci.">
        <title>Complete genome sequence of Haliangium ochraceum type strain (SMP-2).</title>
        <authorList>
            <consortium name="US DOE Joint Genome Institute (JGI-PGF)"/>
            <person name="Ivanova N."/>
            <person name="Daum C."/>
            <person name="Lang E."/>
            <person name="Abt B."/>
            <person name="Kopitz M."/>
            <person name="Saunders E."/>
            <person name="Lapidus A."/>
            <person name="Lucas S."/>
            <person name="Glavina Del Rio T."/>
            <person name="Nolan M."/>
            <person name="Tice H."/>
            <person name="Copeland A."/>
            <person name="Cheng J.F."/>
            <person name="Chen F."/>
            <person name="Bruce D."/>
            <person name="Goodwin L."/>
            <person name="Pitluck S."/>
            <person name="Mavromatis K."/>
            <person name="Pati A."/>
            <person name="Mikhailova N."/>
            <person name="Chen A."/>
            <person name="Palaniappan K."/>
            <person name="Land M."/>
            <person name="Hauser L."/>
            <person name="Chang Y.J."/>
            <person name="Jeffries C.D."/>
            <person name="Detter J.C."/>
            <person name="Brettin T."/>
            <person name="Rohde M."/>
            <person name="Goker M."/>
            <person name="Bristow J."/>
            <person name="Markowitz V."/>
            <person name="Eisen J.A."/>
            <person name="Hugenholtz P."/>
            <person name="Kyrpides N.C."/>
            <person name="Klenk H.P."/>
        </authorList>
    </citation>
    <scope>NUCLEOTIDE SEQUENCE [LARGE SCALE GENOMIC DNA]</scope>
    <source>
        <strain evidence="4">DSM 14365 / CIP 107738 / JCM 11303 / AJ 13395 / SMP-2</strain>
    </source>
</reference>
<dbReference type="SMART" id="SM00260">
    <property type="entry name" value="CheW"/>
    <property type="match status" value="1"/>
</dbReference>
<dbReference type="InterPro" id="IPR039315">
    <property type="entry name" value="CheW"/>
</dbReference>